<proteinExistence type="predicted"/>
<organism evidence="1">
    <name type="scientific">Rhizophora mucronata</name>
    <name type="common">Asiatic mangrove</name>
    <dbReference type="NCBI Taxonomy" id="61149"/>
    <lineage>
        <taxon>Eukaryota</taxon>
        <taxon>Viridiplantae</taxon>
        <taxon>Streptophyta</taxon>
        <taxon>Embryophyta</taxon>
        <taxon>Tracheophyta</taxon>
        <taxon>Spermatophyta</taxon>
        <taxon>Magnoliopsida</taxon>
        <taxon>eudicotyledons</taxon>
        <taxon>Gunneridae</taxon>
        <taxon>Pentapetalae</taxon>
        <taxon>rosids</taxon>
        <taxon>fabids</taxon>
        <taxon>Malpighiales</taxon>
        <taxon>Rhizophoraceae</taxon>
        <taxon>Rhizophora</taxon>
    </lineage>
</organism>
<reference evidence="1" key="1">
    <citation type="submission" date="2018-02" db="EMBL/GenBank/DDBJ databases">
        <title>Rhizophora mucronata_Transcriptome.</title>
        <authorList>
            <person name="Meera S.P."/>
            <person name="Sreeshan A."/>
            <person name="Augustine A."/>
        </authorList>
    </citation>
    <scope>NUCLEOTIDE SEQUENCE</scope>
    <source>
        <tissue evidence="1">Leaf</tissue>
    </source>
</reference>
<sequence>MLQQRKNITLYNQVFSCFHAQKATYNHITVAQNCLTGQTRENSDRQAIN</sequence>
<dbReference type="AlphaFoldDB" id="A0A2P2NXI1"/>
<name>A0A2P2NXI1_RHIMU</name>
<protein>
    <submittedName>
        <fullName evidence="1">Uncharacterized protein</fullName>
    </submittedName>
</protein>
<accession>A0A2P2NXI1</accession>
<evidence type="ECO:0000313" key="1">
    <source>
        <dbReference type="EMBL" id="MBX47170.1"/>
    </source>
</evidence>
<dbReference type="EMBL" id="GGEC01066686">
    <property type="protein sequence ID" value="MBX47170.1"/>
    <property type="molecule type" value="Transcribed_RNA"/>
</dbReference>